<feature type="region of interest" description="Disordered" evidence="1">
    <location>
        <begin position="738"/>
        <end position="1041"/>
    </location>
</feature>
<feature type="compositionally biased region" description="Basic residues" evidence="1">
    <location>
        <begin position="1440"/>
        <end position="1452"/>
    </location>
</feature>
<feature type="region of interest" description="Disordered" evidence="1">
    <location>
        <begin position="1217"/>
        <end position="1241"/>
    </location>
</feature>
<feature type="compositionally biased region" description="Low complexity" evidence="1">
    <location>
        <begin position="1102"/>
        <end position="1116"/>
    </location>
</feature>
<feature type="compositionally biased region" description="Basic and acidic residues" evidence="1">
    <location>
        <begin position="830"/>
        <end position="863"/>
    </location>
</feature>
<feature type="compositionally biased region" description="Polar residues" evidence="1">
    <location>
        <begin position="614"/>
        <end position="624"/>
    </location>
</feature>
<feature type="compositionally biased region" description="Basic and acidic residues" evidence="1">
    <location>
        <begin position="769"/>
        <end position="800"/>
    </location>
</feature>
<feature type="compositionally biased region" description="Polar residues" evidence="1">
    <location>
        <begin position="429"/>
        <end position="441"/>
    </location>
</feature>
<name>A0ABM4GEF6_DROKI</name>
<protein>
    <submittedName>
        <fullName evidence="3">Axoneme-associated protein mst101(2)</fullName>
    </submittedName>
</protein>
<organism evidence="2 3">
    <name type="scientific">Drosophila kikkawai</name>
    <name type="common">Fruit fly</name>
    <dbReference type="NCBI Taxonomy" id="30033"/>
    <lineage>
        <taxon>Eukaryota</taxon>
        <taxon>Metazoa</taxon>
        <taxon>Ecdysozoa</taxon>
        <taxon>Arthropoda</taxon>
        <taxon>Hexapoda</taxon>
        <taxon>Insecta</taxon>
        <taxon>Pterygota</taxon>
        <taxon>Neoptera</taxon>
        <taxon>Endopterygota</taxon>
        <taxon>Diptera</taxon>
        <taxon>Brachycera</taxon>
        <taxon>Muscomorpha</taxon>
        <taxon>Ephydroidea</taxon>
        <taxon>Drosophilidae</taxon>
        <taxon>Drosophila</taxon>
        <taxon>Sophophora</taxon>
    </lineage>
</organism>
<proteinExistence type="predicted"/>
<feature type="region of interest" description="Disordered" evidence="1">
    <location>
        <begin position="700"/>
        <end position="720"/>
    </location>
</feature>
<feature type="region of interest" description="Disordered" evidence="1">
    <location>
        <begin position="1102"/>
        <end position="1192"/>
    </location>
</feature>
<feature type="region of interest" description="Disordered" evidence="1">
    <location>
        <begin position="247"/>
        <end position="279"/>
    </location>
</feature>
<feature type="compositionally biased region" description="Low complexity" evidence="1">
    <location>
        <begin position="16"/>
        <end position="34"/>
    </location>
</feature>
<feature type="region of interest" description="Disordered" evidence="1">
    <location>
        <begin position="1314"/>
        <end position="1452"/>
    </location>
</feature>
<evidence type="ECO:0000313" key="3">
    <source>
        <dbReference type="RefSeq" id="XP_070141098.1"/>
    </source>
</evidence>
<feature type="compositionally biased region" description="Polar residues" evidence="1">
    <location>
        <begin position="1118"/>
        <end position="1129"/>
    </location>
</feature>
<evidence type="ECO:0000313" key="2">
    <source>
        <dbReference type="Proteomes" id="UP001652661"/>
    </source>
</evidence>
<feature type="region of interest" description="Disordered" evidence="1">
    <location>
        <begin position="319"/>
        <end position="339"/>
    </location>
</feature>
<evidence type="ECO:0000256" key="1">
    <source>
        <dbReference type="SAM" id="MobiDB-lite"/>
    </source>
</evidence>
<feature type="compositionally biased region" description="Acidic residues" evidence="1">
    <location>
        <begin position="1415"/>
        <end position="1433"/>
    </location>
</feature>
<feature type="region of interest" description="Disordered" evidence="1">
    <location>
        <begin position="591"/>
        <end position="666"/>
    </location>
</feature>
<feature type="compositionally biased region" description="Basic and acidic residues" evidence="1">
    <location>
        <begin position="1314"/>
        <end position="1323"/>
    </location>
</feature>
<reference evidence="3" key="1">
    <citation type="submission" date="2025-08" db="UniProtKB">
        <authorList>
            <consortium name="RefSeq"/>
        </authorList>
    </citation>
    <scope>IDENTIFICATION</scope>
    <source>
        <strain evidence="3">14028-0561.14</strain>
        <tissue evidence="3">Whole fly</tissue>
    </source>
</reference>
<feature type="compositionally biased region" description="Polar residues" evidence="1">
    <location>
        <begin position="594"/>
        <end position="606"/>
    </location>
</feature>
<feature type="compositionally biased region" description="Basic and acidic residues" evidence="1">
    <location>
        <begin position="1"/>
        <end position="15"/>
    </location>
</feature>
<dbReference type="GeneID" id="108079698"/>
<keyword evidence="2" id="KW-1185">Reference proteome</keyword>
<feature type="compositionally biased region" description="Basic and acidic residues" evidence="1">
    <location>
        <begin position="1392"/>
        <end position="1409"/>
    </location>
</feature>
<feature type="compositionally biased region" description="Low complexity" evidence="1">
    <location>
        <begin position="1145"/>
        <end position="1175"/>
    </location>
</feature>
<feature type="compositionally biased region" description="Basic and acidic residues" evidence="1">
    <location>
        <begin position="808"/>
        <end position="822"/>
    </location>
</feature>
<feature type="compositionally biased region" description="Low complexity" evidence="1">
    <location>
        <begin position="252"/>
        <end position="264"/>
    </location>
</feature>
<dbReference type="RefSeq" id="XP_070141098.1">
    <property type="nucleotide sequence ID" value="XM_070284997.1"/>
</dbReference>
<sequence>MTERQPERGTGEEQRTQQTQSMSQAAANNTNNSQRHVNQEPESAVFCLASTPEVLGMSGQFPVGRGITWGGSQPMNHQHSPVQREHGSRNSQIHLLQAGKFPLLKVLRENQGFPASKFPLLQDRTENQGFHLNTIGYASFPLSLVKVYTTNNQVPLKATTPHQVYAPCGTPSFPLYHVYAPLHLGFPQMIQLGNRKNSGDAVPHISITMTRRNPALASSSPVAMATQEFPIIKKQFVSFPNYRTVANEDGPKTTPATTTVTQRGTARDTEIDGGGGSVHKVFDNEPEAERRATTTKAAALNLNVVEAVAKEIEHQQAENLNDAFGQRHDHKGRVSDDAMDVDVAKNKREICEQSKLEKAEDHNELNMTENLADQEQQQQQQQRRQRQSICLAREQTIDGDGYGYGYGNGNHQWQLSGDLSATDARESSPEQVDVNNLGRQQLTRERNRTQNRYRNPCPNIELLKSSVRAFLADSSPIDWDWDCDWELLELLTNAIELLCAAPADTGNFWSEEAVQAEADMTVSKVSEERETETVDVYPAAVEQLEQPLDLESELDNNNNNSSSSSIPVIITEPIDMKYSTSTASRIPRAELSQPVIQPSSRPSATSRVRDVTDVQPTSRTTTTPLLGELKRSSTEASSIDTDSVLPERTRLRRQRRMRSQDSVEEKPEDVIERINKLKARISGALSEVKGVLKQYSTESEAEAGSQELPKPSTKPPLAAAEPAPVAFRFVTKVRRRSYFDEAEEEKEQAASAKDNENQSNQGHLSVPQRDTKVKREQTPFAFPDKKEASPNLETKGKESQNIRVKVGLQEKDCQGSKEHQESETTVDGQVKSKEFKEVKKDSAESFERIKEEKYPEKDEKEILKSNLQEEPPKVNGELPRTDLDMGKLPEKSKSQTKIEFLAKVQSELKSKSVREASRRDASPKETITKERTREDSVSKDVVTKELKPNEVKSREASPKETTPKEAASKEAATPKKAELKDVASKKLASKEASPKEKSPKEETPKEATSHKPAKIKPELVVTPANDAGPQPDESSVEQPMPKIKKKVIVKAKNPRRASIAAVEPSKIKVEPAVEQIDALIIQRRPSDSEAIVKRKKKLKLMSAAASPTESPPAAAAVKSTTTSGNQREATPSIAEEQLATPEVTSVAAKSASAKSDQGEATTEVVTTTASTPTEAIDVDPAINGNLAPAGNRSRRASLKLAELVGETVLVVPAAPHPVPATEALPPTESKEPINQETQLQVQAAPQQVAIAADIAPQIATTLRQEESSPEQQQPAEAVEATKVGEQAPPGDSLATMPELKVLAGPVQPVKIETVEQPHDEAKGQEPLVKKKAPTHLKKLVRKNSIDKKDEAKQDQKQQDSNKLSNILRDKNKINELSSRINKLTPPKKQAVKPKEEEKKIANEEQKEEQQLTEEAPAEEAPLEIEEPETEPAPEPEPAPKPKKPRKIKKKVIIKRQKRRLSIGDTFFLQPEPEEPTIPEIETIEKAIAYVTDDEEEEEEQPPQEEPSKALKSCMHVREYKIGDLVLYAERFRKTQVRWKRGRVLEQITSISYKLEIEGKEVPAHVSYIKKYTGRKVRFGGKEYLEIDYEQVAEEERRAASYSIWNMV</sequence>
<dbReference type="Proteomes" id="UP001652661">
    <property type="component" value="Chromosome 3L"/>
</dbReference>
<feature type="compositionally biased region" description="Basic residues" evidence="1">
    <location>
        <begin position="1329"/>
        <end position="1341"/>
    </location>
</feature>
<feature type="region of interest" description="Disordered" evidence="1">
    <location>
        <begin position="1259"/>
        <end position="1297"/>
    </location>
</feature>
<accession>A0ABM4GEF6</accession>
<feature type="compositionally biased region" description="Basic and acidic residues" evidence="1">
    <location>
        <begin position="906"/>
        <end position="1009"/>
    </location>
</feature>
<feature type="compositionally biased region" description="Basic and acidic residues" evidence="1">
    <location>
        <begin position="1343"/>
        <end position="1359"/>
    </location>
</feature>
<feature type="compositionally biased region" description="Basic and acidic residues" evidence="1">
    <location>
        <begin position="879"/>
        <end position="893"/>
    </location>
</feature>
<feature type="region of interest" description="Disordered" evidence="1">
    <location>
        <begin position="1"/>
        <end position="39"/>
    </location>
</feature>
<gene>
    <name evidence="3" type="primary">LOC108079698</name>
</gene>
<feature type="region of interest" description="Disordered" evidence="1">
    <location>
        <begin position="418"/>
        <end position="445"/>
    </location>
</feature>